<comment type="caution">
    <text evidence="1">The sequence shown here is derived from an EMBL/GenBank/DDBJ whole genome shotgun (WGS) entry which is preliminary data.</text>
</comment>
<reference evidence="1 2" key="1">
    <citation type="journal article" date="2022" name="bioRxiv">
        <title>Genomics of Preaxostyla Flagellates Illuminates Evolutionary Transitions and the Path Towards Mitochondrial Loss.</title>
        <authorList>
            <person name="Novak L.V.F."/>
            <person name="Treitli S.C."/>
            <person name="Pyrih J."/>
            <person name="Halakuc P."/>
            <person name="Pipaliya S.V."/>
            <person name="Vacek V."/>
            <person name="Brzon O."/>
            <person name="Soukal P."/>
            <person name="Eme L."/>
            <person name="Dacks J.B."/>
            <person name="Karnkowska A."/>
            <person name="Elias M."/>
            <person name="Hampl V."/>
        </authorList>
    </citation>
    <scope>NUCLEOTIDE SEQUENCE [LARGE SCALE GENOMIC DNA]</scope>
    <source>
        <strain evidence="1">NAU3</strain>
        <tissue evidence="1">Gut</tissue>
    </source>
</reference>
<evidence type="ECO:0000313" key="1">
    <source>
        <dbReference type="EMBL" id="KAK2960129.1"/>
    </source>
</evidence>
<accession>A0ABQ9Y8V4</accession>
<dbReference type="Proteomes" id="UP001281761">
    <property type="component" value="Unassembled WGS sequence"/>
</dbReference>
<name>A0ABQ9Y8V4_9EUKA</name>
<protein>
    <submittedName>
        <fullName evidence="1">Uncharacterized protein</fullName>
    </submittedName>
</protein>
<keyword evidence="2" id="KW-1185">Reference proteome</keyword>
<organism evidence="1 2">
    <name type="scientific">Blattamonas nauphoetae</name>
    <dbReference type="NCBI Taxonomy" id="2049346"/>
    <lineage>
        <taxon>Eukaryota</taxon>
        <taxon>Metamonada</taxon>
        <taxon>Preaxostyla</taxon>
        <taxon>Oxymonadida</taxon>
        <taxon>Blattamonas</taxon>
    </lineage>
</organism>
<dbReference type="EMBL" id="JARBJD010000025">
    <property type="protein sequence ID" value="KAK2960129.1"/>
    <property type="molecule type" value="Genomic_DNA"/>
</dbReference>
<evidence type="ECO:0000313" key="2">
    <source>
        <dbReference type="Proteomes" id="UP001281761"/>
    </source>
</evidence>
<gene>
    <name evidence="1" type="ORF">BLNAU_5012</name>
</gene>
<sequence length="118" mass="12778">MESTSITWDQGGQVQRRSINQSAIGVQISALLHSELELTQDSTKIATGSGEKGRVEVSKEGCLINKIDFHTHSLTLDSLLISLTSDRTTPLLVSKWNAVSGELLVRLVSFILIGLETG</sequence>
<proteinExistence type="predicted"/>